<protein>
    <submittedName>
        <fullName evidence="3">Uncharacterized protein</fullName>
    </submittedName>
</protein>
<keyword evidence="2" id="KW-0472">Membrane</keyword>
<keyword evidence="2" id="KW-0812">Transmembrane</keyword>
<dbReference type="InterPro" id="IPR043756">
    <property type="entry name" value="DUF5702"/>
</dbReference>
<keyword evidence="2" id="KW-1133">Transmembrane helix</keyword>
<keyword evidence="4" id="KW-1185">Reference proteome</keyword>
<evidence type="ECO:0000256" key="1">
    <source>
        <dbReference type="SAM" id="Coils"/>
    </source>
</evidence>
<proteinExistence type="predicted"/>
<feature type="coiled-coil region" evidence="1">
    <location>
        <begin position="327"/>
        <end position="354"/>
    </location>
</feature>
<evidence type="ECO:0000313" key="3">
    <source>
        <dbReference type="EMBL" id="MBH1941017.1"/>
    </source>
</evidence>
<name>A0A8J7HCI9_9FIRM</name>
<dbReference type="Proteomes" id="UP000623269">
    <property type="component" value="Unassembled WGS sequence"/>
</dbReference>
<accession>A0A8J7HCI9</accession>
<comment type="caution">
    <text evidence="3">The sequence shown here is derived from an EMBL/GenBank/DDBJ whole genome shotgun (WGS) entry which is preliminary data.</text>
</comment>
<feature type="transmembrane region" description="Helical" evidence="2">
    <location>
        <begin position="20"/>
        <end position="39"/>
    </location>
</feature>
<dbReference type="Pfam" id="PF18960">
    <property type="entry name" value="DUF5702"/>
    <property type="match status" value="1"/>
</dbReference>
<gene>
    <name evidence="3" type="ORF">I5677_08950</name>
</gene>
<sequence length="844" mass="96369">MLRKVGVKICEKNSEREGSITIFLSLILLLILSLIMTIIEGARLSTARIFAERALLTAMDSVLAEFYDPLMEEYHLLGLNTGYGNNESEDNNILTKLDEYMSYTFEPNQGIRNHNDNLELYNISIDNIHMKERTNITDYQGEIFINEVVSYMKYKELGDSIELILDKLSLLEETKKVSYLYEEKHKLEKEILVIDEGILRLMCLMDGVMTDNKGLQVNKDGALRTLPDYIKKIQFGIISKEQVGINNEDIFIALKDSYVNTNDLFNRIEENFISFETTHIKTEELKQRITEAESSLIEAEKYLSELQGITPRTKALEKQIDNCMEGINSLVADKDALEKEKSGFEQRKLQLLEDIVLVKDKLSDTIHNIKPLLEEAIAVMEDIISATKQAEPLITQYEIKLSQEKGQLGDEIYRSLEEELSELKRYTLDNKAGYNFIQMKQVLQKNLQRIDTTIHIINQAEQSLGVSDYIGAKSSFHSAGEAILGYQTSELKLDYSTLVLSKSEKADPIGEILELLNEGMISLVLDPDTISNLKLTEEELPSDLEALATKEGTLHFTSLFSGMRIGSLNSGLGDLFAHMGNYNFSSMVGEVVEEIAEIVLFQEYLQEHFYSYTQDQTEINYRKPSSLQYEQEYLFIGKKTDKDNLETVIARVIFLRTLLNFTAILGNQTLRNEARLLATALVGFSGLPILVSITQTVILILLSFQEALVDTCALLIGKEVPILKKKTILGIHELGLLSRSNIRSKAATYKDQPKEISLSYQEILRIFLLFHNKKELSYRSMDLIQENIKIRYEDKFSINHCMFGFRAEAKFHIKPKFITVPILKDLLGSNNQDFIHLYETSYSY</sequence>
<evidence type="ECO:0000256" key="2">
    <source>
        <dbReference type="SAM" id="Phobius"/>
    </source>
</evidence>
<dbReference type="AlphaFoldDB" id="A0A8J7HCI9"/>
<reference evidence="3" key="1">
    <citation type="submission" date="2020-12" db="EMBL/GenBank/DDBJ databases">
        <title>M. sibirica DSM 26468T genome.</title>
        <authorList>
            <person name="Thieme N."/>
            <person name="Rettenmaier R."/>
            <person name="Zverlov V."/>
            <person name="Liebl W."/>
        </authorList>
    </citation>
    <scope>NUCLEOTIDE SEQUENCE</scope>
    <source>
        <strain evidence="3">DSM 26468</strain>
    </source>
</reference>
<keyword evidence="1" id="KW-0175">Coiled coil</keyword>
<dbReference type="RefSeq" id="WP_197661244.1">
    <property type="nucleotide sequence ID" value="NZ_JAEAGR010000008.1"/>
</dbReference>
<evidence type="ECO:0000313" key="4">
    <source>
        <dbReference type="Proteomes" id="UP000623269"/>
    </source>
</evidence>
<dbReference type="EMBL" id="JAEAGR010000008">
    <property type="protein sequence ID" value="MBH1941017.1"/>
    <property type="molecule type" value="Genomic_DNA"/>
</dbReference>
<organism evidence="3 4">
    <name type="scientific">Mobilitalea sibirica</name>
    <dbReference type="NCBI Taxonomy" id="1462919"/>
    <lineage>
        <taxon>Bacteria</taxon>
        <taxon>Bacillati</taxon>
        <taxon>Bacillota</taxon>
        <taxon>Clostridia</taxon>
        <taxon>Lachnospirales</taxon>
        <taxon>Lachnospiraceae</taxon>
        <taxon>Mobilitalea</taxon>
    </lineage>
</organism>